<protein>
    <recommendedName>
        <fullName evidence="3">FlgD Ig-like domain-containing protein</fullName>
    </recommendedName>
</protein>
<proteinExistence type="predicted"/>
<dbReference type="Proteomes" id="UP000488506">
    <property type="component" value="Unassembled WGS sequence"/>
</dbReference>
<dbReference type="InterPro" id="IPR013783">
    <property type="entry name" value="Ig-like_fold"/>
</dbReference>
<dbReference type="Gene3D" id="2.60.40.10">
    <property type="entry name" value="Immunoglobulins"/>
    <property type="match status" value="1"/>
</dbReference>
<dbReference type="AlphaFoldDB" id="A0A833KZK4"/>
<evidence type="ECO:0008006" key="3">
    <source>
        <dbReference type="Google" id="ProtNLM"/>
    </source>
</evidence>
<sequence length="352" mass="38776">TTGPNEVDNYQIGPTKFPAYDSVLNSSSTYQPYSMGSIQHQVRVADGNVYYKKGSISGYDVATIFPGLLYSITPTFTWGTEAKITNQGNASNPAITVDNKNNAFVAWEASGKIYFQKVPSNFAPVSSNPASRVQSNAVKTDIIITTQTSTLEPPTLITPTDGKELQTTRPTFEWKAQKDIFNEYRVMWSQLPNAEGDGKATKMNSSGAEKPTETGIFYFAHKLDPVFDPALERNKTYFWKVVGIKPDVSKTEVQSTTINSFTCNPPFEISGITNYPNPFDPNKEKTKIRYKLSKDADSVTIRIYDLAGSLVNELSGAANGEGASIWTKYNDTEWDGKNGRGDMVINGISVLK</sequence>
<name>A0A833KZK4_UNCSA</name>
<reference evidence="1 2" key="1">
    <citation type="submission" date="2019-12" db="EMBL/GenBank/DDBJ databases">
        <authorList>
            <person name="Wolfe R."/>
            <person name="Danczak R."/>
            <person name="Wilkins M."/>
        </authorList>
    </citation>
    <scope>NUCLEOTIDE SEQUENCE [LARGE SCALE GENOMIC DNA]</scope>
    <source>
        <strain evidence="1">X2_MaxBin.013</strain>
    </source>
</reference>
<feature type="non-terminal residue" evidence="1">
    <location>
        <position position="1"/>
    </location>
</feature>
<accession>A0A833KZK4</accession>
<organism evidence="1 2">
    <name type="scientific">Candidatus Saganbacteria bacterium</name>
    <dbReference type="NCBI Taxonomy" id="2575572"/>
    <lineage>
        <taxon>Bacteria</taxon>
        <taxon>Bacillati</taxon>
        <taxon>Saganbacteria</taxon>
    </lineage>
</organism>
<evidence type="ECO:0000313" key="1">
    <source>
        <dbReference type="EMBL" id="KAF0132493.1"/>
    </source>
</evidence>
<dbReference type="EMBL" id="WPAF01000056">
    <property type="protein sequence ID" value="KAF0132493.1"/>
    <property type="molecule type" value="Genomic_DNA"/>
</dbReference>
<comment type="caution">
    <text evidence="1">The sequence shown here is derived from an EMBL/GenBank/DDBJ whole genome shotgun (WGS) entry which is preliminary data.</text>
</comment>
<evidence type="ECO:0000313" key="2">
    <source>
        <dbReference type="Proteomes" id="UP000488506"/>
    </source>
</evidence>
<gene>
    <name evidence="1" type="ORF">FD145_1635</name>
</gene>
<dbReference type="Gene3D" id="2.60.40.4070">
    <property type="match status" value="1"/>
</dbReference>